<dbReference type="PROSITE" id="PS50507">
    <property type="entry name" value="RDRP_SSRNA_POS"/>
    <property type="match status" value="1"/>
</dbReference>
<keyword evidence="7" id="KW-0548">Nucleotidyltransferase</keyword>
<dbReference type="GO" id="GO:0005198">
    <property type="term" value="F:structural molecule activity"/>
    <property type="evidence" value="ECO:0007669"/>
    <property type="project" value="InterPro"/>
</dbReference>
<keyword evidence="11" id="KW-0788">Thiol protease</keyword>
<dbReference type="InterPro" id="IPR044067">
    <property type="entry name" value="PCV_3C_PRO"/>
</dbReference>
<dbReference type="Pfam" id="PF08762">
    <property type="entry name" value="CRPV_capsid"/>
    <property type="match status" value="1"/>
</dbReference>
<dbReference type="Pfam" id="PF00073">
    <property type="entry name" value="Rhv"/>
    <property type="match status" value="2"/>
</dbReference>
<dbReference type="GO" id="GO:0004197">
    <property type="term" value="F:cysteine-type endopeptidase activity"/>
    <property type="evidence" value="ECO:0007669"/>
    <property type="project" value="InterPro"/>
</dbReference>
<dbReference type="InterPro" id="IPR033703">
    <property type="entry name" value="Rhv-like"/>
</dbReference>
<dbReference type="Pfam" id="PF00910">
    <property type="entry name" value="RNA_helicase"/>
    <property type="match status" value="1"/>
</dbReference>
<dbReference type="GO" id="GO:0039694">
    <property type="term" value="P:viral RNA genome replication"/>
    <property type="evidence" value="ECO:0007669"/>
    <property type="project" value="InterPro"/>
</dbReference>
<evidence type="ECO:0000259" key="16">
    <source>
        <dbReference type="PROSITE" id="PS50507"/>
    </source>
</evidence>
<dbReference type="PROSITE" id="PS51218">
    <property type="entry name" value="SF3_HELICASE_2"/>
    <property type="match status" value="1"/>
</dbReference>
<keyword evidence="4" id="KW-0167">Capsid protein</keyword>
<evidence type="ECO:0000256" key="13">
    <source>
        <dbReference type="ARBA" id="ARBA00022844"/>
    </source>
</evidence>
<dbReference type="InterPro" id="IPR014759">
    <property type="entry name" value="Helicase_SF3_ssRNA_vir"/>
</dbReference>
<dbReference type="Gene3D" id="2.40.10.10">
    <property type="entry name" value="Trypsin-like serine proteases"/>
    <property type="match status" value="1"/>
</dbReference>
<keyword evidence="13" id="KW-0946">Virion</keyword>
<dbReference type="GO" id="GO:0006508">
    <property type="term" value="P:proteolysis"/>
    <property type="evidence" value="ECO:0007669"/>
    <property type="project" value="UniProtKB-KW"/>
</dbReference>
<keyword evidence="8" id="KW-0547">Nucleotide-binding</keyword>
<keyword evidence="14" id="KW-0693">Viral RNA replication</keyword>
<dbReference type="InterPro" id="IPR029053">
    <property type="entry name" value="Viral_coat"/>
</dbReference>
<dbReference type="InterPro" id="IPR009003">
    <property type="entry name" value="Peptidase_S1_PA"/>
</dbReference>
<dbReference type="GO" id="GO:0019028">
    <property type="term" value="C:viral capsid"/>
    <property type="evidence" value="ECO:0007669"/>
    <property type="project" value="UniProtKB-KW"/>
</dbReference>
<dbReference type="CDD" id="cd00205">
    <property type="entry name" value="rhv_like"/>
    <property type="match status" value="2"/>
</dbReference>
<dbReference type="CDD" id="cd23169">
    <property type="entry name" value="ps-ssRNAv-Picornavirales"/>
    <property type="match status" value="1"/>
</dbReference>
<dbReference type="SUPFAM" id="SSF88633">
    <property type="entry name" value="Positive stranded ssRNA viruses"/>
    <property type="match status" value="3"/>
</dbReference>
<keyword evidence="10" id="KW-0347">Helicase</keyword>
<feature type="domain" description="SF3 helicase" evidence="17">
    <location>
        <begin position="1485"/>
        <end position="1658"/>
    </location>
</feature>
<feature type="domain" description="Peptidase C3" evidence="18">
    <location>
        <begin position="2194"/>
        <end position="2414"/>
    </location>
</feature>
<dbReference type="SUPFAM" id="SSF50494">
    <property type="entry name" value="Trypsin-like serine proteases"/>
    <property type="match status" value="1"/>
</dbReference>
<evidence type="ECO:0000256" key="10">
    <source>
        <dbReference type="ARBA" id="ARBA00022806"/>
    </source>
</evidence>
<proteinExistence type="predicted"/>
<evidence type="ECO:0000256" key="4">
    <source>
        <dbReference type="ARBA" id="ARBA00022561"/>
    </source>
</evidence>
<dbReference type="GO" id="GO:0003723">
    <property type="term" value="F:RNA binding"/>
    <property type="evidence" value="ECO:0007669"/>
    <property type="project" value="InterPro"/>
</dbReference>
<feature type="compositionally biased region" description="Pro residues" evidence="15">
    <location>
        <begin position="2484"/>
        <end position="2496"/>
    </location>
</feature>
<dbReference type="PROSITE" id="PS51874">
    <property type="entry name" value="PCV_3C_PRO"/>
    <property type="match status" value="1"/>
</dbReference>
<feature type="region of interest" description="Disordered" evidence="15">
    <location>
        <begin position="2481"/>
        <end position="2502"/>
    </location>
</feature>
<dbReference type="InterPro" id="IPR043502">
    <property type="entry name" value="DNA/RNA_pol_sf"/>
</dbReference>
<evidence type="ECO:0000259" key="18">
    <source>
        <dbReference type="PROSITE" id="PS51874"/>
    </source>
</evidence>
<dbReference type="InterPro" id="IPR043504">
    <property type="entry name" value="Peptidase_S1_PA_chymotrypsin"/>
</dbReference>
<dbReference type="EMBL" id="MT195548">
    <property type="protein sequence ID" value="QQN90112.1"/>
    <property type="molecule type" value="Genomic_RNA"/>
</dbReference>
<evidence type="ECO:0000256" key="1">
    <source>
        <dbReference type="ARBA" id="ARBA00004328"/>
    </source>
</evidence>
<keyword evidence="5" id="KW-0645">Protease</keyword>
<dbReference type="GO" id="GO:0003968">
    <property type="term" value="F:RNA-directed RNA polymerase activity"/>
    <property type="evidence" value="ECO:0007669"/>
    <property type="project" value="UniProtKB-KW"/>
</dbReference>
<evidence type="ECO:0000256" key="7">
    <source>
        <dbReference type="ARBA" id="ARBA00022695"/>
    </source>
</evidence>
<comment type="subcellular location">
    <subcellularLocation>
        <location evidence="1">Virion</location>
    </subcellularLocation>
</comment>
<feature type="domain" description="RdRp catalytic" evidence="16">
    <location>
        <begin position="2703"/>
        <end position="2837"/>
    </location>
</feature>
<keyword evidence="3" id="KW-0696">RNA-directed RNA polymerase</keyword>
<evidence type="ECO:0000256" key="8">
    <source>
        <dbReference type="ARBA" id="ARBA00022741"/>
    </source>
</evidence>
<dbReference type="SUPFAM" id="SSF56672">
    <property type="entry name" value="DNA/RNA polymerases"/>
    <property type="match status" value="1"/>
</dbReference>
<dbReference type="GO" id="GO:0005524">
    <property type="term" value="F:ATP binding"/>
    <property type="evidence" value="ECO:0007669"/>
    <property type="project" value="UniProtKB-KW"/>
</dbReference>
<keyword evidence="9" id="KW-0378">Hydrolase</keyword>
<keyword evidence="6" id="KW-0808">Transferase</keyword>
<dbReference type="Gene3D" id="3.30.70.270">
    <property type="match status" value="1"/>
</dbReference>
<dbReference type="InterPro" id="IPR007094">
    <property type="entry name" value="RNA-dir_pol_PSvirus"/>
</dbReference>
<dbReference type="GO" id="GO:0006351">
    <property type="term" value="P:DNA-templated transcription"/>
    <property type="evidence" value="ECO:0007669"/>
    <property type="project" value="InterPro"/>
</dbReference>
<accession>A0A7T7WLU1</accession>
<evidence type="ECO:0000256" key="3">
    <source>
        <dbReference type="ARBA" id="ARBA00022484"/>
    </source>
</evidence>
<dbReference type="GO" id="GO:0003724">
    <property type="term" value="F:RNA helicase activity"/>
    <property type="evidence" value="ECO:0007669"/>
    <property type="project" value="InterPro"/>
</dbReference>
<evidence type="ECO:0000256" key="6">
    <source>
        <dbReference type="ARBA" id="ARBA00022679"/>
    </source>
</evidence>
<organism evidence="19">
    <name type="scientific">Soybean thrips iflavirus 3</name>
    <dbReference type="NCBI Taxonomy" id="2797874"/>
    <lineage>
        <taxon>Viruses</taxon>
        <taxon>Riboviria</taxon>
        <taxon>Orthornavirae</taxon>
        <taxon>Pisuviricota</taxon>
        <taxon>Pisoniviricetes</taxon>
        <taxon>Picornavirales</taxon>
        <taxon>Iflaviridae</taxon>
        <taxon>Iflavirus</taxon>
    </lineage>
</organism>
<protein>
    <recommendedName>
        <fullName evidence="2">Genome polyprotein</fullName>
    </recommendedName>
</protein>
<evidence type="ECO:0000256" key="5">
    <source>
        <dbReference type="ARBA" id="ARBA00022670"/>
    </source>
</evidence>
<evidence type="ECO:0000256" key="14">
    <source>
        <dbReference type="ARBA" id="ARBA00022953"/>
    </source>
</evidence>
<evidence type="ECO:0000256" key="12">
    <source>
        <dbReference type="ARBA" id="ARBA00022840"/>
    </source>
</evidence>
<evidence type="ECO:0000259" key="17">
    <source>
        <dbReference type="PROSITE" id="PS51218"/>
    </source>
</evidence>
<dbReference type="InterPro" id="IPR001205">
    <property type="entry name" value="RNA-dir_pol_C"/>
</dbReference>
<dbReference type="Gene3D" id="2.60.120.20">
    <property type="match status" value="3"/>
</dbReference>
<evidence type="ECO:0000256" key="15">
    <source>
        <dbReference type="SAM" id="MobiDB-lite"/>
    </source>
</evidence>
<name>A0A7T7WLU1_9VIRU</name>
<evidence type="ECO:0000313" key="19">
    <source>
        <dbReference type="EMBL" id="QQN90112.1"/>
    </source>
</evidence>
<keyword evidence="12" id="KW-0067">ATP-binding</keyword>
<evidence type="ECO:0000256" key="2">
    <source>
        <dbReference type="ARBA" id="ARBA00020107"/>
    </source>
</evidence>
<reference evidence="19" key="1">
    <citation type="journal article" date="2020" name="Viruses">
        <title>Soybean Thrips (Thysanoptera: Thripidae) Harbor Highly Diverse Populations of Arthropod, Fungal and Plant Viruses.</title>
        <authorList>
            <person name="Thekke-Veetil T."/>
            <person name="Lagos-Kutz D."/>
            <person name="McCoppin N.K."/>
            <person name="Hartman G.L."/>
            <person name="Ju H.K."/>
            <person name="Lim H.S."/>
            <person name="Domier L.L."/>
        </authorList>
    </citation>
    <scope>NUCLEOTIDE SEQUENCE</scope>
    <source>
        <strain evidence="19">STN1</strain>
    </source>
</reference>
<sequence>MEKYMPFKFVYESKIDEMRARRALQRMSKGKRRLPIWLKVEPFDYKTIPGHERWKHALIRAYRGQALSFDEKYRRWIGVTLRPRVFGPMTYKRAQYEEKRAILLKVSTILHDQERTPYVRKPIAKEFPISNRFAVLEQPAEVWYDVEEAEELQEDTPYVASFNRYTPEARRVRSEAKAAKAILRQFVDKGCEWTRESFELVRNINLLQKLRRAISTAASHRVAYRSGEVYIETVEPQMENAHGGGSEQTVQASNVVLGETEQESVGIAAPTVPPKWYKFSSNEEFQDYKHETDRYTFLKTIEWKTEDQPTSYDLLEEWLPIYAVKTISKDNRGNVPFCVPFNIYRYWRGDIELKFQVNSNKFQTGQLQCAWLYNAYDYVSNYDNIYTASQNPHCLINAGASNEASLYIPYKHWRPLLHTKNRTDYVGALEMGKLTMRVVVPLRIAPNAKEPRSCSVSVFIRLVNSQFTGMVDGVLEPQMLSSVRAIAHTVDSVLGDLNCDNASDTQAPKYLVPTAAHSFSAGYDIAEPLHSLRLSGKPVGVGRTAEVGTTESRFSDIASIFGMLNHITWTFADSAKNKQGYLLWSTSVHPICDKKVIKCWPSPNQLDNYAIPPVGVISSLFQYWRGSLEFRFDIIASQFHTGRLLIAYVPDYNSDSITLEQARNSAHAVFSLQEQQSFTFTVPFICDKPWWRRRYAGPQRQRENAGPSRLFLFVLNPLVAMESVTPEVTIVPYIRAAADFEVAVPVQPSIGLRYNSNVRVPETRIATTKDGYAPVYCGKWHSFVSGKAIIRYGPGSDHVSQFDEPDLKTNNEYIVWELITDDTIYINGSAAKLKYVVFWHDSGYIYGIPFDETRLSACREVAKALKSGKGPGDVAGQLIDSDKETEYGKAKKLSFRPLFYRSGDKIKQANEIDLLYDSDAEYEKVEHQMDERKLATTSLAPVSLLPSSNAGVAFFGERYADFKDLSRRYQLMYTGQIKVDIRSLDESGSALFSFPAVPHGMKLDIDSRRPEWNVMRDGQIPIINSGYRFFRGGLRYKIVIANAPQLNVWIQHHPDKPFDGQAGVKILDMDNRADRYKNHGYAMYIQSLNINNIIEFEVPFYQSGTYGILSQLPNAEIKTDRMEYYSLGDIVVGLEGVRLLKTELSVSIYYSIADDFSYNCFAGFPPMLFCDEAYQDVEPQMMGFMSSLGTTVAGSILGKAISTPVSVMKNELKNEVTTSVKAAVMPYVADVKQQVQTTAADIMSDVSDWMKHSGMLVALSQLTHIVVNPEPMTIAVSLVSIVCMMCQVSVEIMAKLYDRLSGAITSLVKKCWTQFSGESSDLQEDPLKVEPQGFINNLAKDDISVISSCIFTAMSLSMGTAVVGPKNFPNLMRNINGSVSLLNNCITFIKNSGDTIVYCVKYILGYDDGDARIKALLEANVPEIADWVKEIHILLDPRNLNKILRDPSESNRVFDACMFGSILITNKLHEKSSNPRVVVDAYNSVCKLRDKILELGNHPDVRYECFPIWIAGPPGIGKTYLTTHTCKELLQHINYKSDECMIYWLSANTKYWNGIRNPPVIARDDAYCLDGLSMDEELANHFMICSSCILNPSMAAVEDKQKRLNPLIYFMNSNSTFPTIPPAKTPQAIYRRRKVLAEARYTQYILDKYGDNIQSADIIEPEDLENSKHLELRIARNPADINTQWSEWGTYDWFLNELKNRFKNHIDRENINFKKRVEDAYCLSERVISEPIKLPDALMGRGLKDKMDQAKRAAAQTQRMFVTTEEEETFSGICSAYAQSLNDYWSERIQHQNGESYPGCSSWTYEECKSNWLLYKKVLLKEEVTPDEVDSARESYKRYYFMSNFKDSASFVKFLQQFASFTGLSKNNLQTLFKDFDNTTGSLDELIEVFAPAGSYGGTIKIFDKVSFLNIEPNNASQPKVRAEIPDWSGFEDQDQLVAYLNVVINRYLINKCMNMPMTEPMEIHRDVISKFFPNESAEIIDVIVKRFFLTGNSTNIFWPNYLNKSEACSLAMFLNEHITNLEDVTYCASRDKFIYKDILGFTITCNARCNCDQQNCIMKNRFVLALFQALWDKQKPDQFYNACRYQQMDKDLSTWFENMKSKIECWWAHYIKPTLFTILRFILDTLPLIILLLAAFARIYGTYKQAKMLKEALSEGVENLESQKGNYFKFDSPKFKQNTANFGEKHFVPPQTTVQRNVLRNKIESNTVIIDCAYLYNGERMNCQARCIIIYGRTMLFLKHYYEEHKALLKYNPVFTMYFNVGGKQQHREMRFDELYSDYVVAAPIREGADSNYCLVTLPTYIPQFKSIESMICTIAQHQNLPRLCDLYVVGDQLYMDLELKKDGKFCVGPSENSSAVRIDSSYTYSKQGKGVCGSAVVCNTVNSGNGGIIGFHVAGSPSKNFGVAEPIYREMFQEYRGIGKKYPEVIRGVLEPIECANIELDTNLLAYGCVKEEWAHHESGKSKIVPSMIAGQVYEVLTEPNPLRPNDPRQPPGSHPLRDGCNKHGTGILRPFPKDVVDEVMEDQKKLLQQVVLPVRLDIKPLTQQQAICGDIDIPHFESLNWTSSEGFPLCNFRPKNAHNKKWLFDLDETEKGYELKGLHPQLEKLLLLRAKARASNIVPMTVYIDNLKDYRLSKDKCKIPGKTRIFSISPVQLTIDFKTYCSDFTASYKHNFIYAEHGIGINPDSLDWTKLVHYLCEVGTNIVTGDYSNFGPCLSSEIAYRSCENIVEWYRYNGASEEHIRVVEQLLYEEVINPLHLCNNVVYQTLNGIASGSAITSELNSEVNKSYLKIIYLLLARKHDPARASLKHFKENVRVVTYGDDFILCVSDAIKDWFNLVTIIEEFKKYNIIVTSSDKGAEPKPYDTLENSTFLKRSFKSHPTRSGVVLAPVDRKSVEECINWVHASNDDEAAVLEVCRASLELAYGHGPEYYEQHAERVCKALRSHNIVFRYESWNDRDREIFSDDCNLGINLKIRVPAYMN</sequence>
<dbReference type="InterPro" id="IPR043128">
    <property type="entry name" value="Rev_trsase/Diguanyl_cyclase"/>
</dbReference>
<dbReference type="InterPro" id="IPR014872">
    <property type="entry name" value="Dicistrovirus_capsid-polyPr_C"/>
</dbReference>
<dbReference type="Pfam" id="PF00680">
    <property type="entry name" value="RdRP_1"/>
    <property type="match status" value="1"/>
</dbReference>
<evidence type="ECO:0000256" key="11">
    <source>
        <dbReference type="ARBA" id="ARBA00022807"/>
    </source>
</evidence>
<dbReference type="InterPro" id="IPR001676">
    <property type="entry name" value="Picornavirus_capsid"/>
</dbReference>
<dbReference type="InterPro" id="IPR000605">
    <property type="entry name" value="Helicase_SF3_ssDNA/RNA_vir"/>
</dbReference>
<evidence type="ECO:0000256" key="9">
    <source>
        <dbReference type="ARBA" id="ARBA00022801"/>
    </source>
</evidence>
<dbReference type="Gene3D" id="1.20.960.20">
    <property type="match status" value="1"/>
</dbReference>